<dbReference type="Proteomes" id="UP001500707">
    <property type="component" value="Unassembled WGS sequence"/>
</dbReference>
<feature type="transmembrane region" description="Helical" evidence="6">
    <location>
        <begin position="303"/>
        <end position="321"/>
    </location>
</feature>
<dbReference type="InterPro" id="IPR036259">
    <property type="entry name" value="MFS_trans_sf"/>
</dbReference>
<keyword evidence="3 6" id="KW-0812">Transmembrane</keyword>
<feature type="transmembrane region" description="Helical" evidence="6">
    <location>
        <begin position="396"/>
        <end position="414"/>
    </location>
</feature>
<feature type="transmembrane region" description="Helical" evidence="6">
    <location>
        <begin position="368"/>
        <end position="390"/>
    </location>
</feature>
<feature type="transmembrane region" description="Helical" evidence="6">
    <location>
        <begin position="327"/>
        <end position="348"/>
    </location>
</feature>
<reference evidence="9" key="1">
    <citation type="journal article" date="2019" name="Int. J. Syst. Evol. Microbiol.">
        <title>The Global Catalogue of Microorganisms (GCM) 10K type strain sequencing project: providing services to taxonomists for standard genome sequencing and annotation.</title>
        <authorList>
            <consortium name="The Broad Institute Genomics Platform"/>
            <consortium name="The Broad Institute Genome Sequencing Center for Infectious Disease"/>
            <person name="Wu L."/>
            <person name="Ma J."/>
        </authorList>
    </citation>
    <scope>NUCLEOTIDE SEQUENCE [LARGE SCALE GENOMIC DNA]</scope>
    <source>
        <strain evidence="9">JCM 17656</strain>
    </source>
</reference>
<evidence type="ECO:0000256" key="1">
    <source>
        <dbReference type="ARBA" id="ARBA00004651"/>
    </source>
</evidence>
<keyword evidence="2" id="KW-1003">Cell membrane</keyword>
<dbReference type="InterPro" id="IPR011701">
    <property type="entry name" value="MFS"/>
</dbReference>
<feature type="transmembrane region" description="Helical" evidence="6">
    <location>
        <begin position="62"/>
        <end position="83"/>
    </location>
</feature>
<feature type="transmembrane region" description="Helical" evidence="6">
    <location>
        <begin position="239"/>
        <end position="262"/>
    </location>
</feature>
<proteinExistence type="predicted"/>
<feature type="transmembrane region" description="Helical" evidence="6">
    <location>
        <begin position="118"/>
        <end position="146"/>
    </location>
</feature>
<evidence type="ECO:0000256" key="6">
    <source>
        <dbReference type="SAM" id="Phobius"/>
    </source>
</evidence>
<protein>
    <submittedName>
        <fullName evidence="8">MFS transporter</fullName>
    </submittedName>
</protein>
<sequence length="429" mass="45576">MPVSLSSSVGVPPDDAVEVLKVPDFRRLWAANGFRYAAAEVASFALPVTALLLLHARPLTMSLIFMCSRAGFLTIGLPAGVWIDRWRKKPVLICADIAYAAAFASVPVAYFLDALTVAQLVVVALVVSLAGVFFDVAHSSVLPYVLPRRRVADGNARLQSSETAIQAVSPSVAGVLTQSVAAPVLYCFAALSHLASLLLLRGIHPQGDIARAKRESERRFGQEIKDGIRVLFRQPLLRLLLNQAALNNIGAGILLSMLPIFLLRDIGVATWLYGLLSTLGAVAGFATSLLAPRLRRRFGEIRMTLLFSALAPFAVLAAPLAGVFRQAAVPLIAVAQVLIGIAIVGRAVSTAGLRARVTPDEYMGRVTAAYSVVIQGATPLGALAGGLLAGHWSTGTALWAGGLVMALPLVLLLLSPLRRHRTLPAEWEV</sequence>
<evidence type="ECO:0000256" key="3">
    <source>
        <dbReference type="ARBA" id="ARBA00022692"/>
    </source>
</evidence>
<organism evidence="8 9">
    <name type="scientific">Streptomyces osmaniensis</name>
    <dbReference type="NCBI Taxonomy" id="593134"/>
    <lineage>
        <taxon>Bacteria</taxon>
        <taxon>Bacillati</taxon>
        <taxon>Actinomycetota</taxon>
        <taxon>Actinomycetes</taxon>
        <taxon>Kitasatosporales</taxon>
        <taxon>Streptomycetaceae</taxon>
        <taxon>Streptomyces</taxon>
    </lineage>
</organism>
<feature type="transmembrane region" description="Helical" evidence="6">
    <location>
        <begin position="268"/>
        <end position="291"/>
    </location>
</feature>
<feature type="domain" description="Major facilitator superfamily (MFS) profile" evidence="7">
    <location>
        <begin position="236"/>
        <end position="429"/>
    </location>
</feature>
<comment type="caution">
    <text evidence="8">The sequence shown here is derived from an EMBL/GenBank/DDBJ whole genome shotgun (WGS) entry which is preliminary data.</text>
</comment>
<comment type="subcellular location">
    <subcellularLocation>
        <location evidence="1">Cell membrane</location>
        <topology evidence="1">Multi-pass membrane protein</topology>
    </subcellularLocation>
</comment>
<evidence type="ECO:0000256" key="4">
    <source>
        <dbReference type="ARBA" id="ARBA00022989"/>
    </source>
</evidence>
<dbReference type="PANTHER" id="PTHR23513:SF6">
    <property type="entry name" value="MAJOR FACILITATOR SUPERFAMILY ASSOCIATED DOMAIN-CONTAINING PROTEIN"/>
    <property type="match status" value="1"/>
</dbReference>
<accession>A0ABP6XR73</accession>
<evidence type="ECO:0000313" key="9">
    <source>
        <dbReference type="Proteomes" id="UP001500707"/>
    </source>
</evidence>
<dbReference type="Gene3D" id="1.20.1250.20">
    <property type="entry name" value="MFS general substrate transporter like domains"/>
    <property type="match status" value="1"/>
</dbReference>
<dbReference type="InterPro" id="IPR020846">
    <property type="entry name" value="MFS_dom"/>
</dbReference>
<dbReference type="PANTHER" id="PTHR23513">
    <property type="entry name" value="INTEGRAL MEMBRANE EFFLUX PROTEIN-RELATED"/>
    <property type="match status" value="1"/>
</dbReference>
<evidence type="ECO:0000259" key="7">
    <source>
        <dbReference type="PROSITE" id="PS50850"/>
    </source>
</evidence>
<gene>
    <name evidence="8" type="ORF">GCM10022295_61070</name>
</gene>
<dbReference type="PROSITE" id="PS50850">
    <property type="entry name" value="MFS"/>
    <property type="match status" value="1"/>
</dbReference>
<evidence type="ECO:0000256" key="5">
    <source>
        <dbReference type="ARBA" id="ARBA00023136"/>
    </source>
</evidence>
<dbReference type="Pfam" id="PF07690">
    <property type="entry name" value="MFS_1"/>
    <property type="match status" value="1"/>
</dbReference>
<keyword evidence="4 6" id="KW-1133">Transmembrane helix</keyword>
<keyword evidence="9" id="KW-1185">Reference proteome</keyword>
<keyword evidence="5 6" id="KW-0472">Membrane</keyword>
<evidence type="ECO:0000256" key="2">
    <source>
        <dbReference type="ARBA" id="ARBA00022475"/>
    </source>
</evidence>
<name>A0ABP6XR73_9ACTN</name>
<dbReference type="EMBL" id="BAABCE010000012">
    <property type="protein sequence ID" value="GAA3570939.1"/>
    <property type="molecule type" value="Genomic_DNA"/>
</dbReference>
<dbReference type="SUPFAM" id="SSF103473">
    <property type="entry name" value="MFS general substrate transporter"/>
    <property type="match status" value="1"/>
</dbReference>
<dbReference type="CDD" id="cd06173">
    <property type="entry name" value="MFS_MefA_like"/>
    <property type="match status" value="1"/>
</dbReference>
<evidence type="ECO:0000313" key="8">
    <source>
        <dbReference type="EMBL" id="GAA3570939.1"/>
    </source>
</evidence>
<feature type="transmembrane region" description="Helical" evidence="6">
    <location>
        <begin position="90"/>
        <end position="112"/>
    </location>
</feature>